<sequence>MKKPFSTYFLIVAGFVLIAGGLYFIKTIENPEGMLRALPYISFGLGCGILGHGMGELLVLFAMKSSPTAAKQLEIDKKDERNVAIANRAKAKAYDMIVFLFGALILGFSLMDIDKTTLVLFVFAYLFILGYGTYYRVKYFKEM</sequence>
<feature type="transmembrane region" description="Helical" evidence="1">
    <location>
        <begin position="93"/>
        <end position="111"/>
    </location>
</feature>
<dbReference type="KEGG" id="palb:EJC50_20575"/>
<gene>
    <name evidence="2" type="ORF">EJC50_20575</name>
</gene>
<keyword evidence="1" id="KW-1133">Transmembrane helix</keyword>
<dbReference type="RefSeq" id="WP_126017502.1">
    <property type="nucleotide sequence ID" value="NZ_CP034437.1"/>
</dbReference>
<dbReference type="OrthoDB" id="2194123at2"/>
<proteinExistence type="predicted"/>
<dbReference type="AlphaFoldDB" id="A0A3Q8X873"/>
<name>A0A3Q8X873_9BACL</name>
<keyword evidence="1" id="KW-0812">Transmembrane</keyword>
<feature type="transmembrane region" description="Helical" evidence="1">
    <location>
        <begin position="7"/>
        <end position="25"/>
    </location>
</feature>
<evidence type="ECO:0000313" key="2">
    <source>
        <dbReference type="EMBL" id="AZN41796.1"/>
    </source>
</evidence>
<evidence type="ECO:0008006" key="4">
    <source>
        <dbReference type="Google" id="ProtNLM"/>
    </source>
</evidence>
<reference evidence="3" key="1">
    <citation type="submission" date="2018-12" db="EMBL/GenBank/DDBJ databases">
        <title>Genome sequence of Peanibacillus sp.</title>
        <authorList>
            <person name="Subramani G."/>
            <person name="Srinivasan S."/>
            <person name="Kim M.K."/>
        </authorList>
    </citation>
    <scope>NUCLEOTIDE SEQUENCE [LARGE SCALE GENOMIC DNA]</scope>
    <source>
        <strain evidence="3">18JY67-1</strain>
    </source>
</reference>
<accession>A0A3Q8X873</accession>
<keyword evidence="3" id="KW-1185">Reference proteome</keyword>
<evidence type="ECO:0000256" key="1">
    <source>
        <dbReference type="SAM" id="Phobius"/>
    </source>
</evidence>
<feature type="transmembrane region" description="Helical" evidence="1">
    <location>
        <begin position="37"/>
        <end position="63"/>
    </location>
</feature>
<keyword evidence="1" id="KW-0472">Membrane</keyword>
<feature type="transmembrane region" description="Helical" evidence="1">
    <location>
        <begin position="117"/>
        <end position="137"/>
    </location>
</feature>
<evidence type="ECO:0000313" key="3">
    <source>
        <dbReference type="Proteomes" id="UP000272528"/>
    </source>
</evidence>
<protein>
    <recommendedName>
        <fullName evidence="4">DUF2178 domain-containing protein</fullName>
    </recommendedName>
</protein>
<dbReference type="EMBL" id="CP034437">
    <property type="protein sequence ID" value="AZN41796.1"/>
    <property type="molecule type" value="Genomic_DNA"/>
</dbReference>
<dbReference type="Proteomes" id="UP000272528">
    <property type="component" value="Chromosome"/>
</dbReference>
<organism evidence="2 3">
    <name type="scientific">Paenibacillus albus</name>
    <dbReference type="NCBI Taxonomy" id="2495582"/>
    <lineage>
        <taxon>Bacteria</taxon>
        <taxon>Bacillati</taxon>
        <taxon>Bacillota</taxon>
        <taxon>Bacilli</taxon>
        <taxon>Bacillales</taxon>
        <taxon>Paenibacillaceae</taxon>
        <taxon>Paenibacillus</taxon>
    </lineage>
</organism>